<dbReference type="UniPathway" id="UPA00930"/>
<comment type="caution">
    <text evidence="13">The sequence shown here is derived from an EMBL/GenBank/DDBJ whole genome shotgun (WGS) entry which is preliminary data.</text>
</comment>
<protein>
    <recommendedName>
        <fullName evidence="7 9">Phenylacetate-coenzyme A ligase</fullName>
        <ecNumber evidence="6 9">6.2.1.30</ecNumber>
    </recommendedName>
    <alternativeName>
        <fullName evidence="8 9">Phenylacetyl-CoA ligase</fullName>
    </alternativeName>
</protein>
<comment type="subunit">
    <text evidence="1">Monomer.</text>
</comment>
<evidence type="ECO:0000256" key="1">
    <source>
        <dbReference type="ARBA" id="ARBA00011245"/>
    </source>
</evidence>
<evidence type="ECO:0000256" key="10">
    <source>
        <dbReference type="SAM" id="Coils"/>
    </source>
</evidence>
<evidence type="ECO:0000259" key="11">
    <source>
        <dbReference type="Pfam" id="PF00501"/>
    </source>
</evidence>
<dbReference type="FunFam" id="3.40.50.12780:FF:000016">
    <property type="entry name" value="Phenylacetate-coenzyme A ligase"/>
    <property type="match status" value="1"/>
</dbReference>
<dbReference type="InterPro" id="IPR028154">
    <property type="entry name" value="AMP-dep_Lig_C"/>
</dbReference>
<reference evidence="13" key="1">
    <citation type="journal article" date="2020" name="mSystems">
        <title>Genome- and Community-Level Interaction Insights into Carbon Utilization and Element Cycling Functions of Hydrothermarchaeota in Hydrothermal Sediment.</title>
        <authorList>
            <person name="Zhou Z."/>
            <person name="Liu Y."/>
            <person name="Xu W."/>
            <person name="Pan J."/>
            <person name="Luo Z.H."/>
            <person name="Li M."/>
        </authorList>
    </citation>
    <scope>NUCLEOTIDE SEQUENCE [LARGE SCALE GENOMIC DNA]</scope>
    <source>
        <strain evidence="13">HyVt-219</strain>
    </source>
</reference>
<keyword evidence="10" id="KW-0175">Coiled coil</keyword>
<dbReference type="InterPro" id="IPR042099">
    <property type="entry name" value="ANL_N_sf"/>
</dbReference>
<dbReference type="PANTHER" id="PTHR43439:SF1">
    <property type="entry name" value="PHENYLACETATE-COENZYME A LIGASE"/>
    <property type="match status" value="1"/>
</dbReference>
<evidence type="ECO:0000256" key="3">
    <source>
        <dbReference type="ARBA" id="ARBA00022741"/>
    </source>
</evidence>
<dbReference type="Gene3D" id="3.30.300.30">
    <property type="match status" value="1"/>
</dbReference>
<dbReference type="PANTHER" id="PTHR43439">
    <property type="entry name" value="PHENYLACETATE-COENZYME A LIGASE"/>
    <property type="match status" value="1"/>
</dbReference>
<accession>A0A7V0N0K8</accession>
<dbReference type="InterPro" id="IPR011880">
    <property type="entry name" value="PA_CoA_ligase"/>
</dbReference>
<dbReference type="Proteomes" id="UP000885660">
    <property type="component" value="Unassembled WGS sequence"/>
</dbReference>
<comment type="function">
    <text evidence="9">Catalyzes the activation of phenylacetic acid (PA) to phenylacetyl-CoA (PA-CoA).</text>
</comment>
<name>A0A7V0N0K8_UNCAE</name>
<evidence type="ECO:0000256" key="4">
    <source>
        <dbReference type="ARBA" id="ARBA00060591"/>
    </source>
</evidence>
<dbReference type="PIRSF" id="PIRSF006444">
    <property type="entry name" value="PaaK"/>
    <property type="match status" value="1"/>
</dbReference>
<dbReference type="InterPro" id="IPR051414">
    <property type="entry name" value="Adenylate-forming_Reductase"/>
</dbReference>
<feature type="domain" description="AMP-dependent ligase C-terminal" evidence="12">
    <location>
        <begin position="334"/>
        <end position="430"/>
    </location>
</feature>
<comment type="similarity">
    <text evidence="5 9">Belongs to the phenylacetyl-CoA ligase family.</text>
</comment>
<keyword evidence="3 9" id="KW-0547">Nucleotide-binding</keyword>
<dbReference type="GO" id="GO:0000166">
    <property type="term" value="F:nucleotide binding"/>
    <property type="evidence" value="ECO:0007669"/>
    <property type="project" value="UniProtKB-KW"/>
</dbReference>
<proteinExistence type="inferred from homology"/>
<evidence type="ECO:0000256" key="6">
    <source>
        <dbReference type="ARBA" id="ARBA00066629"/>
    </source>
</evidence>
<evidence type="ECO:0000313" key="13">
    <source>
        <dbReference type="EMBL" id="HDN85514.1"/>
    </source>
</evidence>
<feature type="domain" description="AMP-dependent synthetase/ligase" evidence="11">
    <location>
        <begin position="75"/>
        <end position="285"/>
    </location>
</feature>
<dbReference type="GO" id="GO:0010124">
    <property type="term" value="P:phenylacetate catabolic process"/>
    <property type="evidence" value="ECO:0007669"/>
    <property type="project" value="UniProtKB-UniRule"/>
</dbReference>
<comment type="catalytic activity">
    <reaction evidence="9">
        <text>2-phenylacetate + ATP + CoA = phenylacetyl-CoA + AMP + diphosphate</text>
        <dbReference type="Rhea" id="RHEA:20956"/>
        <dbReference type="ChEBI" id="CHEBI:18401"/>
        <dbReference type="ChEBI" id="CHEBI:30616"/>
        <dbReference type="ChEBI" id="CHEBI:33019"/>
        <dbReference type="ChEBI" id="CHEBI:57287"/>
        <dbReference type="ChEBI" id="CHEBI:57390"/>
        <dbReference type="ChEBI" id="CHEBI:456215"/>
        <dbReference type="EC" id="6.2.1.30"/>
    </reaction>
</comment>
<dbReference type="GO" id="GO:0047475">
    <property type="term" value="F:phenylacetate-CoA ligase activity"/>
    <property type="evidence" value="ECO:0007669"/>
    <property type="project" value="UniProtKB-EC"/>
</dbReference>
<dbReference type="EMBL" id="DRBC01000434">
    <property type="protein sequence ID" value="HDN85514.1"/>
    <property type="molecule type" value="Genomic_DNA"/>
</dbReference>
<sequence length="433" mass="49199">MIWNPKYECMQRDELEKLQLERLKKTVERAYNNLPFYKNRLDNARIRPEDIKSLDDLKRLPFTTKDDLRENYPFGLVSAPLKDIVEVHMSSGTTGKPVVDAYTRADINLWAEVMARALVSAGATSNDVIQNAYGYGLFTGGLGVHYGANRIGAKIIPISGGQTKRQIMIMKDFSSTIITCTPSYALHIAEVAEEMGEDPTKLPVRVGVLGAECWSENMRAEIEKKLGILALDIYGLTEIIGPGVAQECEYKEGLHIYEDHFLPEIIDPDTLEPVPEGEEGELVITTLTREGTTLLRYRTRDITSITYRPCRCGRSMARISKIKGRTDDMLIIRGVNIFPSQIENVLMKIDEAEPHYQLILERRKGLDELTVEVETTPEIFFDEVRKIEEIEARIAKDIEDNLGLRIQVRLVEPRSIERSMGKAKRLIDKRELK</sequence>
<dbReference type="InterPro" id="IPR045851">
    <property type="entry name" value="AMP-bd_C_sf"/>
</dbReference>
<keyword evidence="2 9" id="KW-0436">Ligase</keyword>
<evidence type="ECO:0000259" key="12">
    <source>
        <dbReference type="Pfam" id="PF14535"/>
    </source>
</evidence>
<dbReference type="AlphaFoldDB" id="A0A7V0N0K8"/>
<dbReference type="Gene3D" id="3.40.50.12780">
    <property type="entry name" value="N-terminal domain of ligase-like"/>
    <property type="match status" value="1"/>
</dbReference>
<feature type="coiled-coil region" evidence="10">
    <location>
        <begin position="10"/>
        <end position="40"/>
    </location>
</feature>
<dbReference type="CDD" id="cd05913">
    <property type="entry name" value="PaaK"/>
    <property type="match status" value="1"/>
</dbReference>
<evidence type="ECO:0000256" key="5">
    <source>
        <dbReference type="ARBA" id="ARBA00061566"/>
    </source>
</evidence>
<evidence type="ECO:0000256" key="8">
    <source>
        <dbReference type="ARBA" id="ARBA00075111"/>
    </source>
</evidence>
<dbReference type="Pfam" id="PF14535">
    <property type="entry name" value="AMP-binding_C_2"/>
    <property type="match status" value="1"/>
</dbReference>
<dbReference type="SUPFAM" id="SSF56801">
    <property type="entry name" value="Acetyl-CoA synthetase-like"/>
    <property type="match status" value="1"/>
</dbReference>
<organism evidence="13">
    <name type="scientific">Aerophobetes bacterium</name>
    <dbReference type="NCBI Taxonomy" id="2030807"/>
    <lineage>
        <taxon>Bacteria</taxon>
        <taxon>Candidatus Aerophobota</taxon>
    </lineage>
</organism>
<evidence type="ECO:0000256" key="9">
    <source>
        <dbReference type="PIRNR" id="PIRNR006444"/>
    </source>
</evidence>
<evidence type="ECO:0000256" key="7">
    <source>
        <dbReference type="ARBA" id="ARBA00068695"/>
    </source>
</evidence>
<dbReference type="InterPro" id="IPR000873">
    <property type="entry name" value="AMP-dep_synth/lig_dom"/>
</dbReference>
<dbReference type="EC" id="6.2.1.30" evidence="6 9"/>
<dbReference type="Pfam" id="PF00501">
    <property type="entry name" value="AMP-binding"/>
    <property type="match status" value="1"/>
</dbReference>
<comment type="pathway">
    <text evidence="4 9">Aromatic compound metabolism; phenylacetate degradation.</text>
</comment>
<gene>
    <name evidence="13" type="ORF">ENG47_07160</name>
</gene>
<evidence type="ECO:0000256" key="2">
    <source>
        <dbReference type="ARBA" id="ARBA00022598"/>
    </source>
</evidence>